<accession>A0ABR5AHA3</accession>
<dbReference type="PANTHER" id="PTHR11280">
    <property type="entry name" value="GLUCOSAMINE-6-PHOSPHATE ISOMERASE"/>
    <property type="match status" value="1"/>
</dbReference>
<gene>
    <name evidence="3" type="ORF">SD70_14245</name>
</gene>
<evidence type="ECO:0000259" key="2">
    <source>
        <dbReference type="Pfam" id="PF01182"/>
    </source>
</evidence>
<dbReference type="SUPFAM" id="SSF100950">
    <property type="entry name" value="NagB/RpiA/CoA transferase-like"/>
    <property type="match status" value="1"/>
</dbReference>
<feature type="domain" description="Glucosamine/galactosamine-6-phosphate isomerase" evidence="2">
    <location>
        <begin position="16"/>
        <end position="235"/>
    </location>
</feature>
<keyword evidence="4" id="KW-1185">Reference proteome</keyword>
<proteinExistence type="predicted"/>
<evidence type="ECO:0000313" key="4">
    <source>
        <dbReference type="Proteomes" id="UP000031967"/>
    </source>
</evidence>
<protein>
    <submittedName>
        <fullName evidence="3">Glucosamine-6-phosphate deaminase</fullName>
    </submittedName>
</protein>
<sequence>MLSASADRLKVQVYADRRSLGEAAASQAAAVMKELLAGGREELVMVFAAAPSQNEFLEALVREEGIDWTRITAFHMDEYIGLPAGAPQSFGSFLTERLFSKVPFAAVHRIDSTNDIGAECARYEALLRAKPIDIVCLGIGENGHIAFNDPPVADFHDPVWVKPVELDDACRRQQVNDGCFPALQDVPTHALTLTIPALMSGKQLFCMVPGRAKREAVRRTLRDPVSPACPATILRRHPSCRLYVDTDSYSEEAHDGRGDPYGVR</sequence>
<organism evidence="3 4">
    <name type="scientific">Gordoniibacillus kamchatkensis</name>
    <dbReference type="NCBI Taxonomy" id="1590651"/>
    <lineage>
        <taxon>Bacteria</taxon>
        <taxon>Bacillati</taxon>
        <taxon>Bacillota</taxon>
        <taxon>Bacilli</taxon>
        <taxon>Bacillales</taxon>
        <taxon>Paenibacillaceae</taxon>
        <taxon>Gordoniibacillus</taxon>
    </lineage>
</organism>
<dbReference type="CDD" id="cd01399">
    <property type="entry name" value="GlcN6P_deaminase"/>
    <property type="match status" value="1"/>
</dbReference>
<dbReference type="InterPro" id="IPR006148">
    <property type="entry name" value="Glc/Gal-6P_isomerase"/>
</dbReference>
<dbReference type="EMBL" id="JXAK01000022">
    <property type="protein sequence ID" value="KIL40399.1"/>
    <property type="molecule type" value="Genomic_DNA"/>
</dbReference>
<reference evidence="3 4" key="1">
    <citation type="submission" date="2014-12" db="EMBL/GenBank/DDBJ databases">
        <title>Draft genome sequence of Paenibacillus kamchatkensis strain B-2647.</title>
        <authorList>
            <person name="Karlyshev A.V."/>
            <person name="Kudryashova E.B."/>
        </authorList>
    </citation>
    <scope>NUCLEOTIDE SEQUENCE [LARGE SCALE GENOMIC DNA]</scope>
    <source>
        <strain evidence="3 4">VKM B-2647</strain>
    </source>
</reference>
<keyword evidence="1" id="KW-0119">Carbohydrate metabolism</keyword>
<dbReference type="Gene3D" id="3.40.50.1360">
    <property type="match status" value="1"/>
</dbReference>
<comment type="caution">
    <text evidence="3">The sequence shown here is derived from an EMBL/GenBank/DDBJ whole genome shotgun (WGS) entry which is preliminary data.</text>
</comment>
<dbReference type="InterPro" id="IPR004547">
    <property type="entry name" value="Glucosamine6P_isomerase"/>
</dbReference>
<dbReference type="PANTHER" id="PTHR11280:SF6">
    <property type="entry name" value="GLUCOSAMINE-6-PHOSPHATE ISOMERASE NAGB"/>
    <property type="match status" value="1"/>
</dbReference>
<evidence type="ECO:0000256" key="1">
    <source>
        <dbReference type="ARBA" id="ARBA00023277"/>
    </source>
</evidence>
<dbReference type="InterPro" id="IPR037171">
    <property type="entry name" value="NagB/RpiA_transferase-like"/>
</dbReference>
<evidence type="ECO:0000313" key="3">
    <source>
        <dbReference type="EMBL" id="KIL40399.1"/>
    </source>
</evidence>
<dbReference type="Proteomes" id="UP000031967">
    <property type="component" value="Unassembled WGS sequence"/>
</dbReference>
<name>A0ABR5AHA3_9BACL</name>
<dbReference type="Pfam" id="PF01182">
    <property type="entry name" value="Glucosamine_iso"/>
    <property type="match status" value="1"/>
</dbReference>